<keyword evidence="2 3" id="KW-0472">Membrane</keyword>
<dbReference type="InterPro" id="IPR018000">
    <property type="entry name" value="Neurotransmitter_ion_chnl_CS"/>
</dbReference>
<comment type="subcellular location">
    <subcellularLocation>
        <location evidence="1">Membrane</location>
        <topology evidence="1">Multi-pass membrane protein</topology>
    </subcellularLocation>
</comment>
<organism evidence="5 6">
    <name type="scientific">Merluccius polli</name>
    <name type="common">Benguela hake</name>
    <name type="synonym">Merluccius cadenati</name>
    <dbReference type="NCBI Taxonomy" id="89951"/>
    <lineage>
        <taxon>Eukaryota</taxon>
        <taxon>Metazoa</taxon>
        <taxon>Chordata</taxon>
        <taxon>Craniata</taxon>
        <taxon>Vertebrata</taxon>
        <taxon>Euteleostomi</taxon>
        <taxon>Actinopterygii</taxon>
        <taxon>Neopterygii</taxon>
        <taxon>Teleostei</taxon>
        <taxon>Neoteleostei</taxon>
        <taxon>Acanthomorphata</taxon>
        <taxon>Zeiogadaria</taxon>
        <taxon>Gadariae</taxon>
        <taxon>Gadiformes</taxon>
        <taxon>Gadoidei</taxon>
        <taxon>Merlucciidae</taxon>
        <taxon>Merluccius</taxon>
    </lineage>
</organism>
<dbReference type="Proteomes" id="UP001174136">
    <property type="component" value="Unassembled WGS sequence"/>
</dbReference>
<dbReference type="GO" id="GO:0016020">
    <property type="term" value="C:membrane"/>
    <property type="evidence" value="ECO:0007669"/>
    <property type="project" value="UniProtKB-SubCell"/>
</dbReference>
<evidence type="ECO:0000256" key="1">
    <source>
        <dbReference type="ARBA" id="ARBA00004141"/>
    </source>
</evidence>
<dbReference type="PANTHER" id="PTHR18945">
    <property type="entry name" value="NEUROTRANSMITTER GATED ION CHANNEL"/>
    <property type="match status" value="1"/>
</dbReference>
<evidence type="ECO:0000256" key="3">
    <source>
        <dbReference type="SAM" id="Phobius"/>
    </source>
</evidence>
<dbReference type="GO" id="GO:0005230">
    <property type="term" value="F:extracellular ligand-gated monoatomic ion channel activity"/>
    <property type="evidence" value="ECO:0007669"/>
    <property type="project" value="InterPro"/>
</dbReference>
<keyword evidence="3" id="KW-0812">Transmembrane</keyword>
<dbReference type="AlphaFoldDB" id="A0AA47M5Y9"/>
<keyword evidence="5" id="KW-0675">Receptor</keyword>
<comment type="caution">
    <text evidence="5">The sequence shown here is derived from an EMBL/GenBank/DDBJ whole genome shotgun (WGS) entry which is preliminary data.</text>
</comment>
<feature type="domain" description="Neurotransmitter-gated ion-channel ligand-binding" evidence="4">
    <location>
        <begin position="114"/>
        <end position="264"/>
    </location>
</feature>
<protein>
    <submittedName>
        <fullName evidence="5">5-hydroxytryptamine receptor 3A</fullName>
    </submittedName>
</protein>
<dbReference type="InterPro" id="IPR006201">
    <property type="entry name" value="Neur_channel"/>
</dbReference>
<dbReference type="EMBL" id="JAOPHQ010005712">
    <property type="protein sequence ID" value="KAK0134353.1"/>
    <property type="molecule type" value="Genomic_DNA"/>
</dbReference>
<dbReference type="InterPro" id="IPR036734">
    <property type="entry name" value="Neur_chan_lig-bd_sf"/>
</dbReference>
<feature type="transmembrane region" description="Helical" evidence="3">
    <location>
        <begin position="273"/>
        <end position="291"/>
    </location>
</feature>
<feature type="transmembrane region" description="Helical" evidence="3">
    <location>
        <begin position="17"/>
        <end position="39"/>
    </location>
</feature>
<evidence type="ECO:0000256" key="2">
    <source>
        <dbReference type="ARBA" id="ARBA00023136"/>
    </source>
</evidence>
<evidence type="ECO:0000313" key="5">
    <source>
        <dbReference type="EMBL" id="KAK0134353.1"/>
    </source>
</evidence>
<dbReference type="SUPFAM" id="SSF63712">
    <property type="entry name" value="Nicotinic receptor ligand binding domain-like"/>
    <property type="match status" value="1"/>
</dbReference>
<dbReference type="PROSITE" id="PS00236">
    <property type="entry name" value="NEUROTR_ION_CHANNEL"/>
    <property type="match status" value="1"/>
</dbReference>
<gene>
    <name evidence="5" type="primary">HTR3A_2</name>
    <name evidence="5" type="ORF">N1851_030070</name>
</gene>
<name>A0AA47M5Y9_MERPO</name>
<dbReference type="Gene3D" id="2.70.170.10">
    <property type="entry name" value="Neurotransmitter-gated ion-channel ligand-binding domain"/>
    <property type="match status" value="1"/>
</dbReference>
<sequence length="297" mass="33732">MILICDCHISGSSFVLTATYCTTIFALMLLSLLETILVMHLMEKDSRSQENEETDCRTAKDFDQALPLDEVSSQKVCSYYDVLQHLNVSKNNEIHTLTRPVLDHTKPTDVYLEVAFYAILDMLWHSDLLSWDPKDFCNITTIPSVPDELIWKPDIIIKEMTDLDKAPPTPYLTLYSNGTVHQNKGMVVVTTCKMNIYSFPFDTQRCNLSFNSITNTDFSLSSNSISGKELKLIPADTSKLATLWTREVLQTQDEWEFCNVKVTNSNSEDVPDVIVFTVCLYVLTLTLTAAFDACYHM</sequence>
<keyword evidence="3" id="KW-1133">Transmembrane helix</keyword>
<reference evidence="5" key="1">
    <citation type="journal article" date="2023" name="Front. Mar. Sci.">
        <title>A new Merluccius polli reference genome to investigate the effects of global change in West African waters.</title>
        <authorList>
            <person name="Mateo J.L."/>
            <person name="Blanco-Fernandez C."/>
            <person name="Garcia-Vazquez E."/>
            <person name="Machado-Schiaffino G."/>
        </authorList>
    </citation>
    <scope>NUCLEOTIDE SEQUENCE</scope>
    <source>
        <strain evidence="5">C29</strain>
        <tissue evidence="5">Fin</tissue>
    </source>
</reference>
<evidence type="ECO:0000259" key="4">
    <source>
        <dbReference type="Pfam" id="PF02931"/>
    </source>
</evidence>
<dbReference type="GO" id="GO:0004888">
    <property type="term" value="F:transmembrane signaling receptor activity"/>
    <property type="evidence" value="ECO:0007669"/>
    <property type="project" value="InterPro"/>
</dbReference>
<evidence type="ECO:0000313" key="6">
    <source>
        <dbReference type="Proteomes" id="UP001174136"/>
    </source>
</evidence>
<proteinExistence type="predicted"/>
<dbReference type="Pfam" id="PF02931">
    <property type="entry name" value="Neur_chan_LBD"/>
    <property type="match status" value="1"/>
</dbReference>
<keyword evidence="6" id="KW-1185">Reference proteome</keyword>
<accession>A0AA47M5Y9</accession>
<dbReference type="InterPro" id="IPR006202">
    <property type="entry name" value="Neur_chan_lig-bd"/>
</dbReference>